<evidence type="ECO:0008006" key="4">
    <source>
        <dbReference type="Google" id="ProtNLM"/>
    </source>
</evidence>
<evidence type="ECO:0000313" key="3">
    <source>
        <dbReference type="Proteomes" id="UP000006426"/>
    </source>
</evidence>
<feature type="chain" id="PRO_5042250289" description="Lipoprotein" evidence="1">
    <location>
        <begin position="18"/>
        <end position="239"/>
    </location>
</feature>
<accession>A0AAD0PVG6</accession>
<sequence>MKMVKLLLVGATVSMLAACGKPGELETGIAQAERLGDPYESALVLSNALASLEPKTVTEFLINYALDRSPRDPIEEYDHVQSLMGEYLVKAVERGDKRAMPLIFQQRLPDSVLERSAPFVMEQAALPDASPEVLLAAARLTLDGRQVQMDLQQSFTLLTRSWALDQQPLTAVYGREIFLKLQDGPNAYLWSLRSLKEGRWPGAWFENERSPAEKVEIQRQAHNPKLYLVAPSPLKPFEG</sequence>
<dbReference type="Proteomes" id="UP000006426">
    <property type="component" value="Plasmid pmppla107"/>
</dbReference>
<evidence type="ECO:0000256" key="1">
    <source>
        <dbReference type="SAM" id="SignalP"/>
    </source>
</evidence>
<dbReference type="AlphaFoldDB" id="A0AAD0PVG6"/>
<keyword evidence="1" id="KW-0732">Signal</keyword>
<organism evidence="2 3">
    <name type="scientific">Pseudomonas amygdali pv. lachrymans str. M301315</name>
    <dbReference type="NCBI Taxonomy" id="629260"/>
    <lineage>
        <taxon>Bacteria</taxon>
        <taxon>Pseudomonadati</taxon>
        <taxon>Pseudomonadota</taxon>
        <taxon>Gammaproteobacteria</taxon>
        <taxon>Pseudomonadales</taxon>
        <taxon>Pseudomonadaceae</taxon>
        <taxon>Pseudomonas</taxon>
        <taxon>Pseudomonas amygdali</taxon>
    </lineage>
</organism>
<feature type="signal peptide" evidence="1">
    <location>
        <begin position="1"/>
        <end position="17"/>
    </location>
</feature>
<evidence type="ECO:0000313" key="2">
    <source>
        <dbReference type="EMBL" id="AXH59622.1"/>
    </source>
</evidence>
<proteinExistence type="predicted"/>
<keyword evidence="2" id="KW-0614">Plasmid</keyword>
<gene>
    <name evidence="2" type="ORF">PLA107_030835</name>
</gene>
<reference evidence="2 3" key="1">
    <citation type="journal article" date="2011" name="PLoS Pathog.">
        <title>Dynamic evolution of pathogenicity revealed by sequencing and comparative genomics of 19 Pseudomonas syringae isolates.</title>
        <authorList>
            <person name="Baltrus D.A."/>
            <person name="Nishimura M.T."/>
            <person name="Romanchuk A."/>
            <person name="Chang J.H."/>
            <person name="Mukhtar M.S."/>
            <person name="Cherkis K."/>
            <person name="Roach J."/>
            <person name="Grant S.R."/>
            <person name="Jones C.D."/>
            <person name="Dangl J.L."/>
        </authorList>
    </citation>
    <scope>NUCLEOTIDE SEQUENCE [LARGE SCALE GENOMIC DNA]</scope>
    <source>
        <strain evidence="2 3">M301315</strain>
    </source>
</reference>
<name>A0AAD0PVG6_PSEAV</name>
<dbReference type="EMBL" id="CP031226">
    <property type="protein sequence ID" value="AXH59622.1"/>
    <property type="molecule type" value="Genomic_DNA"/>
</dbReference>
<geneLocation type="plasmid" evidence="3">
    <name>pmppla107</name>
</geneLocation>
<dbReference type="GeneID" id="39474789"/>
<dbReference type="PROSITE" id="PS51257">
    <property type="entry name" value="PROKAR_LIPOPROTEIN"/>
    <property type="match status" value="1"/>
</dbReference>
<protein>
    <recommendedName>
        <fullName evidence="4">Lipoprotein</fullName>
    </recommendedName>
</protein>
<dbReference type="RefSeq" id="WP_005742148.1">
    <property type="nucleotide sequence ID" value="NZ_CP031226.1"/>
</dbReference>